<evidence type="ECO:0000313" key="2">
    <source>
        <dbReference type="Proteomes" id="UP001142325"/>
    </source>
</evidence>
<comment type="caution">
    <text evidence="1">The sequence shown here is derived from an EMBL/GenBank/DDBJ whole genome shotgun (WGS) entry which is preliminary data.</text>
</comment>
<gene>
    <name evidence="1" type="ORF">GCM10017596_22860</name>
</gene>
<reference evidence="1" key="2">
    <citation type="submission" date="2023-01" db="EMBL/GenBank/DDBJ databases">
        <authorList>
            <person name="Sun Q."/>
            <person name="Evtushenko L."/>
        </authorList>
    </citation>
    <scope>NUCLEOTIDE SEQUENCE</scope>
    <source>
        <strain evidence="1">VKM Ac-1958</strain>
    </source>
</reference>
<keyword evidence="2" id="KW-1185">Reference proteome</keyword>
<name>A0A9W6M9Q8_9MICO</name>
<protein>
    <submittedName>
        <fullName evidence="1">Uncharacterized protein</fullName>
    </submittedName>
</protein>
<dbReference type="RefSeq" id="WP_204937422.1">
    <property type="nucleotide sequence ID" value="NZ_BAAAUM010000002.1"/>
</dbReference>
<proteinExistence type="predicted"/>
<sequence length="90" mass="10264">MIRTHTTLHSPSDALTLTPALRSPKEHLVRAAENLWRVHDAHDRIIGHLRTLWHPLGVRYRAERLHLATGTFRSIGEFWSPDDAVSALRG</sequence>
<dbReference type="Proteomes" id="UP001142325">
    <property type="component" value="Unassembled WGS sequence"/>
</dbReference>
<accession>A0A9W6M9Q8</accession>
<dbReference type="EMBL" id="BSET01000002">
    <property type="protein sequence ID" value="GLK02571.1"/>
    <property type="molecule type" value="Genomic_DNA"/>
</dbReference>
<dbReference type="AlphaFoldDB" id="A0A9W6M9Q8"/>
<evidence type="ECO:0000313" key="1">
    <source>
        <dbReference type="EMBL" id="GLK02571.1"/>
    </source>
</evidence>
<reference evidence="1" key="1">
    <citation type="journal article" date="2014" name="Int. J. Syst. Evol. Microbiol.">
        <title>Complete genome sequence of Corynebacterium casei LMG S-19264T (=DSM 44701T), isolated from a smear-ripened cheese.</title>
        <authorList>
            <consortium name="US DOE Joint Genome Institute (JGI-PGF)"/>
            <person name="Walter F."/>
            <person name="Albersmeier A."/>
            <person name="Kalinowski J."/>
            <person name="Ruckert C."/>
        </authorList>
    </citation>
    <scope>NUCLEOTIDE SEQUENCE</scope>
    <source>
        <strain evidence="1">VKM Ac-1958</strain>
    </source>
</reference>
<organism evidence="1 2">
    <name type="scientific">Microbacterium keratanolyticum</name>
    <dbReference type="NCBI Taxonomy" id="67574"/>
    <lineage>
        <taxon>Bacteria</taxon>
        <taxon>Bacillati</taxon>
        <taxon>Actinomycetota</taxon>
        <taxon>Actinomycetes</taxon>
        <taxon>Micrococcales</taxon>
        <taxon>Microbacteriaceae</taxon>
        <taxon>Microbacterium</taxon>
    </lineage>
</organism>